<accession>C6XK50</accession>
<dbReference type="KEGG" id="hba:Hbal_1809"/>
<dbReference type="STRING" id="582402.Hbal_1809"/>
<dbReference type="eggNOG" id="COG0451">
    <property type="taxonomic scope" value="Bacteria"/>
</dbReference>
<proteinExistence type="predicted"/>
<reference evidence="4" key="1">
    <citation type="journal article" date="2011" name="J. Bacteriol.">
        <title>Genome sequences of eight morphologically diverse alphaproteobacteria.</title>
        <authorList>
            <consortium name="US DOE Joint Genome Institute"/>
            <person name="Brown P.J."/>
            <person name="Kysela D.T."/>
            <person name="Buechlein A."/>
            <person name="Hemmerich C."/>
            <person name="Brun Y.V."/>
        </authorList>
    </citation>
    <scope>NUCLEOTIDE SEQUENCE [LARGE SCALE GENOMIC DNA]</scope>
    <source>
        <strain evidence="4">ATCC 49814 / DSM 5838 / IFAM 1418</strain>
    </source>
</reference>
<protein>
    <submittedName>
        <fullName evidence="3">NAD-dependent epimerase/dehydratase</fullName>
    </submittedName>
</protein>
<feature type="domain" description="NAD-dependent epimerase/dehydratase" evidence="2">
    <location>
        <begin position="3"/>
        <end position="251"/>
    </location>
</feature>
<dbReference type="Proteomes" id="UP000002745">
    <property type="component" value="Chromosome"/>
</dbReference>
<dbReference type="EMBL" id="CP001678">
    <property type="protein sequence ID" value="ACT59495.1"/>
    <property type="molecule type" value="Genomic_DNA"/>
</dbReference>
<dbReference type="Pfam" id="PF01370">
    <property type="entry name" value="Epimerase"/>
    <property type="match status" value="1"/>
</dbReference>
<dbReference type="PRINTS" id="PR01713">
    <property type="entry name" value="NUCEPIMERASE"/>
</dbReference>
<keyword evidence="4" id="KW-1185">Reference proteome</keyword>
<dbReference type="InterPro" id="IPR036291">
    <property type="entry name" value="NAD(P)-bd_dom_sf"/>
</dbReference>
<evidence type="ECO:0000313" key="4">
    <source>
        <dbReference type="Proteomes" id="UP000002745"/>
    </source>
</evidence>
<dbReference type="AlphaFoldDB" id="C6XK50"/>
<dbReference type="InterPro" id="IPR001509">
    <property type="entry name" value="Epimerase_deHydtase"/>
</dbReference>
<organism evidence="3 4">
    <name type="scientific">Hirschia baltica (strain ATCC 49814 / DSM 5838 / IFAM 1418)</name>
    <dbReference type="NCBI Taxonomy" id="582402"/>
    <lineage>
        <taxon>Bacteria</taxon>
        <taxon>Pseudomonadati</taxon>
        <taxon>Pseudomonadota</taxon>
        <taxon>Alphaproteobacteria</taxon>
        <taxon>Hyphomonadales</taxon>
        <taxon>Hyphomonadaceae</taxon>
        <taxon>Hirschia</taxon>
    </lineage>
</organism>
<gene>
    <name evidence="3" type="ordered locus">Hbal_1809</name>
</gene>
<dbReference type="HOGENOM" id="CLU_007383_1_7_5"/>
<dbReference type="OrthoDB" id="9801785at2"/>
<keyword evidence="1" id="KW-0520">NAD</keyword>
<sequence>MTILVTGAAGFIGFHTCKALVARGETVLGLDNVNGYYDVDLKQARLEQLLSQKNFTFVEMDISDNDALERAVSGQKIHAVLHLAAQAGVRYSIENPKVYADTNLQGFFNVLEYARNSGVANVVYASSSSIYGGNTKMPFAEDDVTDTPVSFYAATKKSNELMAHSYAHLYGISLTGLRFFTVYGEWGRPDMAYWIFSEKLRRNEPVQIFNNGDMSRDFTYIDDIVTGVIAAIDRPASALGLDVPHRVYNLGNDKPEKLMDLVGCIEKAFGQELIKEFQPMQLGDVERTWADISRARKELGFNPHTSLEEGIERFASWFKFWKMR</sequence>
<evidence type="ECO:0000313" key="3">
    <source>
        <dbReference type="EMBL" id="ACT59495.1"/>
    </source>
</evidence>
<dbReference type="RefSeq" id="WP_015827645.1">
    <property type="nucleotide sequence ID" value="NC_012982.1"/>
</dbReference>
<evidence type="ECO:0000256" key="1">
    <source>
        <dbReference type="ARBA" id="ARBA00023027"/>
    </source>
</evidence>
<dbReference type="Gene3D" id="3.40.50.720">
    <property type="entry name" value="NAD(P)-binding Rossmann-like Domain"/>
    <property type="match status" value="1"/>
</dbReference>
<dbReference type="PANTHER" id="PTHR43574">
    <property type="entry name" value="EPIMERASE-RELATED"/>
    <property type="match status" value="1"/>
</dbReference>
<name>C6XK50_HIRBI</name>
<dbReference type="SUPFAM" id="SSF51735">
    <property type="entry name" value="NAD(P)-binding Rossmann-fold domains"/>
    <property type="match status" value="1"/>
</dbReference>
<evidence type="ECO:0000259" key="2">
    <source>
        <dbReference type="Pfam" id="PF01370"/>
    </source>
</evidence>